<dbReference type="InterPro" id="IPR020837">
    <property type="entry name" value="Fibrinogen_CS"/>
</dbReference>
<evidence type="ECO:0000259" key="3">
    <source>
        <dbReference type="PROSITE" id="PS51406"/>
    </source>
</evidence>
<dbReference type="InterPro" id="IPR014716">
    <property type="entry name" value="Fibrinogen_a/b/g_C_1"/>
</dbReference>
<dbReference type="InterPro" id="IPR050373">
    <property type="entry name" value="Fibrinogen_C-term_domain"/>
</dbReference>
<sequence>MPMSLGHLLDAIFCNMKSHCRILILAILLFSAVVLQSKGDNESACYKKEKNLMLWDMTHYCVTKARDIYINVPKPPSSGLADNGKREKSRPYLEMAKQLILQLEENYISVEPVSESSTVSTPDPVSCEQKPSDCTDVLNAGQTRSGVYTIWPAGQALDVYCDMDIDGGGWTVIQRRGNFSNQEDFYRGWDDYEDGFGNVTRDFWLGNENICLITNQSQYEIRFDLTDAAGDRRYAVYQTFWLDVSKNYTLHIGNYSGDAGDSMAYHDGHMFSTKDSEKPMCAKERFSGWWFKYCTESNLNGLCNPGVEGKGGMTWYSWHHHTSLASSEIKLRKKN</sequence>
<dbReference type="InterPro" id="IPR036056">
    <property type="entry name" value="Fibrinogen-like_C"/>
</dbReference>
<feature type="domain" description="Fibrinogen C-terminal" evidence="3">
    <location>
        <begin position="125"/>
        <end position="335"/>
    </location>
</feature>
<dbReference type="EMBL" id="CAXIEN010000347">
    <property type="protein sequence ID" value="CAL1294475.1"/>
    <property type="molecule type" value="Genomic_DNA"/>
</dbReference>
<keyword evidence="5" id="KW-1185">Reference proteome</keyword>
<protein>
    <recommendedName>
        <fullName evidence="3">Fibrinogen C-terminal domain-containing protein</fullName>
    </recommendedName>
</protein>
<dbReference type="PROSITE" id="PS51406">
    <property type="entry name" value="FIBRINOGEN_C_2"/>
    <property type="match status" value="1"/>
</dbReference>
<evidence type="ECO:0000313" key="5">
    <source>
        <dbReference type="Proteomes" id="UP001497382"/>
    </source>
</evidence>
<dbReference type="AlphaFoldDB" id="A0AAV2BE32"/>
<evidence type="ECO:0000256" key="1">
    <source>
        <dbReference type="ARBA" id="ARBA00023157"/>
    </source>
</evidence>
<comment type="caution">
    <text evidence="4">The sequence shown here is derived from an EMBL/GenBank/DDBJ whole genome shotgun (WGS) entry which is preliminary data.</text>
</comment>
<keyword evidence="1" id="KW-1015">Disulfide bond</keyword>
<proteinExistence type="predicted"/>
<dbReference type="Pfam" id="PF00147">
    <property type="entry name" value="Fibrinogen_C"/>
    <property type="match status" value="1"/>
</dbReference>
<dbReference type="PROSITE" id="PS00514">
    <property type="entry name" value="FIBRINOGEN_C_1"/>
    <property type="match status" value="1"/>
</dbReference>
<dbReference type="Proteomes" id="UP001497382">
    <property type="component" value="Unassembled WGS sequence"/>
</dbReference>
<dbReference type="SMART" id="SM00186">
    <property type="entry name" value="FBG"/>
    <property type="match status" value="1"/>
</dbReference>
<feature type="signal peptide" evidence="2">
    <location>
        <begin position="1"/>
        <end position="39"/>
    </location>
</feature>
<dbReference type="CDD" id="cd00087">
    <property type="entry name" value="FReD"/>
    <property type="match status" value="1"/>
</dbReference>
<dbReference type="GO" id="GO:0005615">
    <property type="term" value="C:extracellular space"/>
    <property type="evidence" value="ECO:0007669"/>
    <property type="project" value="TreeGrafter"/>
</dbReference>
<feature type="chain" id="PRO_5043830634" description="Fibrinogen C-terminal domain-containing protein" evidence="2">
    <location>
        <begin position="40"/>
        <end position="335"/>
    </location>
</feature>
<gene>
    <name evidence="4" type="ORF">LARSCL_LOCUS18726</name>
</gene>
<dbReference type="InterPro" id="IPR002181">
    <property type="entry name" value="Fibrinogen_a/b/g_C_dom"/>
</dbReference>
<reference evidence="4 5" key="1">
    <citation type="submission" date="2024-04" db="EMBL/GenBank/DDBJ databases">
        <authorList>
            <person name="Rising A."/>
            <person name="Reimegard J."/>
            <person name="Sonavane S."/>
            <person name="Akerstrom W."/>
            <person name="Nylinder S."/>
            <person name="Hedman E."/>
            <person name="Kallberg Y."/>
        </authorList>
    </citation>
    <scope>NUCLEOTIDE SEQUENCE [LARGE SCALE GENOMIC DNA]</scope>
</reference>
<keyword evidence="2" id="KW-0732">Signal</keyword>
<organism evidence="4 5">
    <name type="scientific">Larinioides sclopetarius</name>
    <dbReference type="NCBI Taxonomy" id="280406"/>
    <lineage>
        <taxon>Eukaryota</taxon>
        <taxon>Metazoa</taxon>
        <taxon>Ecdysozoa</taxon>
        <taxon>Arthropoda</taxon>
        <taxon>Chelicerata</taxon>
        <taxon>Arachnida</taxon>
        <taxon>Araneae</taxon>
        <taxon>Araneomorphae</taxon>
        <taxon>Entelegynae</taxon>
        <taxon>Araneoidea</taxon>
        <taxon>Araneidae</taxon>
        <taxon>Larinioides</taxon>
    </lineage>
</organism>
<accession>A0AAV2BE32</accession>
<dbReference type="Gene3D" id="3.90.215.10">
    <property type="entry name" value="Gamma Fibrinogen, chain A, domain 1"/>
    <property type="match status" value="1"/>
</dbReference>
<evidence type="ECO:0000256" key="2">
    <source>
        <dbReference type="SAM" id="SignalP"/>
    </source>
</evidence>
<name>A0AAV2BE32_9ARAC</name>
<dbReference type="PANTHER" id="PTHR19143">
    <property type="entry name" value="FIBRINOGEN/TENASCIN/ANGIOPOEITIN"/>
    <property type="match status" value="1"/>
</dbReference>
<dbReference type="NCBIfam" id="NF040941">
    <property type="entry name" value="GGGWT_bact"/>
    <property type="match status" value="1"/>
</dbReference>
<dbReference type="SUPFAM" id="SSF56496">
    <property type="entry name" value="Fibrinogen C-terminal domain-like"/>
    <property type="match status" value="1"/>
</dbReference>
<evidence type="ECO:0000313" key="4">
    <source>
        <dbReference type="EMBL" id="CAL1294475.1"/>
    </source>
</evidence>